<protein>
    <submittedName>
        <fullName evidence="2">Putative DNA partition protein</fullName>
    </submittedName>
</protein>
<dbReference type="SUPFAM" id="SSF47598">
    <property type="entry name" value="Ribbon-helix-helix"/>
    <property type="match status" value="1"/>
</dbReference>
<name>U5NWE0_9MICC</name>
<organism evidence="2">
    <name type="scientific">Micrococcus sp. V7</name>
    <dbReference type="NCBI Taxonomy" id="404582"/>
    <lineage>
        <taxon>Bacteria</taxon>
        <taxon>Bacillati</taxon>
        <taxon>Actinomycetota</taxon>
        <taxon>Actinomycetes</taxon>
        <taxon>Micrococcales</taxon>
        <taxon>Micrococcaceae</taxon>
        <taxon>Micrococcus</taxon>
    </lineage>
</organism>
<dbReference type="PANTHER" id="PTHR13696:SF99">
    <property type="entry name" value="COBYRINIC ACID AC-DIAMIDE SYNTHASE"/>
    <property type="match status" value="1"/>
</dbReference>
<dbReference type="PANTHER" id="PTHR13696">
    <property type="entry name" value="P-LOOP CONTAINING NUCLEOSIDE TRIPHOSPHATE HYDROLASE"/>
    <property type="match status" value="1"/>
</dbReference>
<dbReference type="Pfam" id="PF01656">
    <property type="entry name" value="CbiA"/>
    <property type="match status" value="1"/>
</dbReference>
<dbReference type="CDD" id="cd02042">
    <property type="entry name" value="ParAB_family"/>
    <property type="match status" value="1"/>
</dbReference>
<dbReference type="InterPro" id="IPR027417">
    <property type="entry name" value="P-loop_NTPase"/>
</dbReference>
<sequence>MSTPTPRMPAPRIVPVMGSKGGTGRTTTVVLLAAALARQGHRVAVLDATADGACTEWIEDARADLPAGDSLPFELLAPATRTMPDTSAELVLVDTDGNGTTFERIRPLLDTAALALVPIQPARIDVNSLWSTLDTLEALHPHLPPLVLLNRADPTTITYRDTRAALAEASVSALATAIPERVRYADAVGTVPPASEAWDAAAAELLGRLFPAAPAREREPMRRTSFTLPVSAHERLRWASYTTGKTMGELVSAAVASVYPAPEDSSPAR</sequence>
<dbReference type="AlphaFoldDB" id="U5NWE0"/>
<feature type="domain" description="CobQ/CobB/MinD/ParA nucleotide binding" evidence="1">
    <location>
        <begin position="16"/>
        <end position="188"/>
    </location>
</feature>
<geneLocation type="plasmid" evidence="2">
    <name>pLMV7</name>
</geneLocation>
<proteinExistence type="predicted"/>
<dbReference type="Gene3D" id="3.40.50.300">
    <property type="entry name" value="P-loop containing nucleotide triphosphate hydrolases"/>
    <property type="match status" value="1"/>
</dbReference>
<dbReference type="GO" id="GO:0006355">
    <property type="term" value="P:regulation of DNA-templated transcription"/>
    <property type="evidence" value="ECO:0007669"/>
    <property type="project" value="InterPro"/>
</dbReference>
<gene>
    <name evidence="2" type="ORF">LMV7_p00900</name>
</gene>
<dbReference type="SUPFAM" id="SSF52540">
    <property type="entry name" value="P-loop containing nucleoside triphosphate hydrolases"/>
    <property type="match status" value="1"/>
</dbReference>
<dbReference type="InterPro" id="IPR002586">
    <property type="entry name" value="CobQ/CobB/MinD/ParA_Nub-bd_dom"/>
</dbReference>
<dbReference type="EMBL" id="KF577591">
    <property type="protein sequence ID" value="AGY35511.1"/>
    <property type="molecule type" value="Genomic_DNA"/>
</dbReference>
<reference evidence="2" key="1">
    <citation type="journal article" date="2013" name="Genome Announc.">
        <title>First complete sequence of a giant linear plasmid from a micrococcus strain isolated from an extremely high-altitude lake.</title>
        <authorList>
            <person name="Dib J.R."/>
            <person name="Schuldes J."/>
            <person name="Thurmer A."/>
            <person name="Farias M.E."/>
            <person name="Daniel R."/>
            <person name="Meinhardt F."/>
        </authorList>
    </citation>
    <scope>NUCLEOTIDE SEQUENCE</scope>
    <source>
        <strain evidence="2">V7</strain>
        <plasmid evidence="2">pLMV7</plasmid>
    </source>
</reference>
<accession>U5NWE0</accession>
<dbReference type="InterPro" id="IPR050678">
    <property type="entry name" value="DNA_Partitioning_ATPase"/>
</dbReference>
<keyword evidence="2" id="KW-0614">Plasmid</keyword>
<dbReference type="InterPro" id="IPR010985">
    <property type="entry name" value="Ribbon_hlx_hlx"/>
</dbReference>
<evidence type="ECO:0000259" key="1">
    <source>
        <dbReference type="Pfam" id="PF01656"/>
    </source>
</evidence>
<evidence type="ECO:0000313" key="2">
    <source>
        <dbReference type="EMBL" id="AGY35511.1"/>
    </source>
</evidence>